<accession>A0A315VEX5</accession>
<sequence>MICISDATTALNPIESLMGRVADSDGWWKRFKPSFSALMISHWCKPYVMRRAVVPTGPPPAKTRGALRVGATGASGATEQTAEASEAAEEFYSAEARPRKEPASCPLTEPSPN</sequence>
<name>A0A315VEX5_GAMAF</name>
<evidence type="ECO:0000256" key="1">
    <source>
        <dbReference type="SAM" id="MobiDB-lite"/>
    </source>
</evidence>
<dbReference type="EMBL" id="NHOQ01001879">
    <property type="protein sequence ID" value="PWA21947.1"/>
    <property type="molecule type" value="Genomic_DNA"/>
</dbReference>
<evidence type="ECO:0000313" key="3">
    <source>
        <dbReference type="Proteomes" id="UP000250572"/>
    </source>
</evidence>
<feature type="non-terminal residue" evidence="2">
    <location>
        <position position="113"/>
    </location>
</feature>
<dbReference type="AlphaFoldDB" id="A0A315VEX5"/>
<evidence type="ECO:0000313" key="2">
    <source>
        <dbReference type="EMBL" id="PWA21947.1"/>
    </source>
</evidence>
<proteinExistence type="predicted"/>
<keyword evidence="3" id="KW-1185">Reference proteome</keyword>
<feature type="region of interest" description="Disordered" evidence="1">
    <location>
        <begin position="57"/>
        <end position="113"/>
    </location>
</feature>
<gene>
    <name evidence="2" type="ORF">CCH79_00015565</name>
</gene>
<reference evidence="2 3" key="1">
    <citation type="journal article" date="2018" name="G3 (Bethesda)">
        <title>A High-Quality Reference Genome for the Invasive Mosquitofish Gambusia affinis Using a Chicago Library.</title>
        <authorList>
            <person name="Hoffberg S.L."/>
            <person name="Troendle N.J."/>
            <person name="Glenn T.C."/>
            <person name="Mahmud O."/>
            <person name="Louha S."/>
            <person name="Chalopin D."/>
            <person name="Bennetzen J.L."/>
            <person name="Mauricio R."/>
        </authorList>
    </citation>
    <scope>NUCLEOTIDE SEQUENCE [LARGE SCALE GENOMIC DNA]</scope>
    <source>
        <strain evidence="2">NE01/NJP1002.9</strain>
        <tissue evidence="2">Muscle</tissue>
    </source>
</reference>
<comment type="caution">
    <text evidence="2">The sequence shown here is derived from an EMBL/GenBank/DDBJ whole genome shotgun (WGS) entry which is preliminary data.</text>
</comment>
<feature type="compositionally biased region" description="Low complexity" evidence="1">
    <location>
        <begin position="70"/>
        <end position="95"/>
    </location>
</feature>
<organism evidence="2 3">
    <name type="scientific">Gambusia affinis</name>
    <name type="common">Western mosquitofish</name>
    <name type="synonym">Heterandria affinis</name>
    <dbReference type="NCBI Taxonomy" id="33528"/>
    <lineage>
        <taxon>Eukaryota</taxon>
        <taxon>Metazoa</taxon>
        <taxon>Chordata</taxon>
        <taxon>Craniata</taxon>
        <taxon>Vertebrata</taxon>
        <taxon>Euteleostomi</taxon>
        <taxon>Actinopterygii</taxon>
        <taxon>Neopterygii</taxon>
        <taxon>Teleostei</taxon>
        <taxon>Neoteleostei</taxon>
        <taxon>Acanthomorphata</taxon>
        <taxon>Ovalentaria</taxon>
        <taxon>Atherinomorphae</taxon>
        <taxon>Cyprinodontiformes</taxon>
        <taxon>Poeciliidae</taxon>
        <taxon>Poeciliinae</taxon>
        <taxon>Gambusia</taxon>
    </lineage>
</organism>
<protein>
    <submittedName>
        <fullName evidence="2">Uncharacterized protein</fullName>
    </submittedName>
</protein>
<dbReference type="Proteomes" id="UP000250572">
    <property type="component" value="Unassembled WGS sequence"/>
</dbReference>